<keyword evidence="4" id="KW-1185">Reference proteome</keyword>
<evidence type="ECO:0000259" key="2">
    <source>
        <dbReference type="Pfam" id="PF08718"/>
    </source>
</evidence>
<sequence length="199" mass="21886">MSWLETSQVLEKWKRAAVYENGQVKGAEFVEASKAIISIFDLISGMSIPKNDMEGNATTLGNNIAPAQTVQACVEMELASGKELKKLISDGKTSTCALLWLCRALLFIRGLLKSMIEDMSKSLKDCVLAGYEVSLKPHHGFVTRNVFAVAVKAAPSRKDFIAKIGPSDEAVMASFSEVLPLFEQTLENLQLFLQEKKIQ</sequence>
<reference evidence="3 4" key="1">
    <citation type="journal article" date="2024" name="Science">
        <title>Giant polyketide synthase enzymes in the biosynthesis of giant marine polyether toxins.</title>
        <authorList>
            <person name="Fallon T.R."/>
            <person name="Shende V.V."/>
            <person name="Wierzbicki I.H."/>
            <person name="Pendleton A.L."/>
            <person name="Watervoot N.F."/>
            <person name="Auber R.P."/>
            <person name="Gonzalez D.J."/>
            <person name="Wisecaver J.H."/>
            <person name="Moore B.S."/>
        </authorList>
    </citation>
    <scope>NUCLEOTIDE SEQUENCE [LARGE SCALE GENOMIC DNA]</scope>
    <source>
        <strain evidence="3 4">12B1</strain>
    </source>
</reference>
<dbReference type="InterPro" id="IPR036497">
    <property type="entry name" value="GLTP_sf"/>
</dbReference>
<dbReference type="InterPro" id="IPR014830">
    <property type="entry name" value="Glycolipid_transfer_prot_dom"/>
</dbReference>
<feature type="domain" description="Glycolipid transfer protein" evidence="2">
    <location>
        <begin position="27"/>
        <end position="165"/>
    </location>
</feature>
<name>A0AB34I9A9_PRYPA</name>
<comment type="caution">
    <text evidence="3">The sequence shown here is derived from an EMBL/GenBank/DDBJ whole genome shotgun (WGS) entry which is preliminary data.</text>
</comment>
<dbReference type="PANTHER" id="PTHR10219:SF25">
    <property type="entry name" value="PLECKSTRIN HOMOLOGY DOMAIN-CONTAINING FAMILY A MEMBER 8"/>
    <property type="match status" value="1"/>
</dbReference>
<gene>
    <name evidence="3" type="ORF">AB1Y20_016855</name>
</gene>
<proteinExistence type="predicted"/>
<keyword evidence="1" id="KW-0813">Transport</keyword>
<dbReference type="Pfam" id="PF08718">
    <property type="entry name" value="GLTP"/>
    <property type="match status" value="1"/>
</dbReference>
<dbReference type="EMBL" id="JBGBPQ010000032">
    <property type="protein sequence ID" value="KAL1495490.1"/>
    <property type="molecule type" value="Genomic_DNA"/>
</dbReference>
<dbReference type="Proteomes" id="UP001515480">
    <property type="component" value="Unassembled WGS sequence"/>
</dbReference>
<dbReference type="GO" id="GO:1902388">
    <property type="term" value="F:ceramide 1-phosphate transfer activity"/>
    <property type="evidence" value="ECO:0007669"/>
    <property type="project" value="TreeGrafter"/>
</dbReference>
<dbReference type="Gene3D" id="1.10.3520.10">
    <property type="entry name" value="Glycolipid transfer protein"/>
    <property type="match status" value="1"/>
</dbReference>
<dbReference type="PANTHER" id="PTHR10219">
    <property type="entry name" value="GLYCOLIPID TRANSFER PROTEIN-RELATED"/>
    <property type="match status" value="1"/>
</dbReference>
<accession>A0AB34I9A9</accession>
<dbReference type="SUPFAM" id="SSF110004">
    <property type="entry name" value="Glycolipid transfer protein, GLTP"/>
    <property type="match status" value="1"/>
</dbReference>
<evidence type="ECO:0000313" key="4">
    <source>
        <dbReference type="Proteomes" id="UP001515480"/>
    </source>
</evidence>
<dbReference type="GO" id="GO:1902387">
    <property type="term" value="F:ceramide 1-phosphate binding"/>
    <property type="evidence" value="ECO:0007669"/>
    <property type="project" value="TreeGrafter"/>
</dbReference>
<dbReference type="GO" id="GO:0016020">
    <property type="term" value="C:membrane"/>
    <property type="evidence" value="ECO:0007669"/>
    <property type="project" value="TreeGrafter"/>
</dbReference>
<organism evidence="3 4">
    <name type="scientific">Prymnesium parvum</name>
    <name type="common">Toxic golden alga</name>
    <dbReference type="NCBI Taxonomy" id="97485"/>
    <lineage>
        <taxon>Eukaryota</taxon>
        <taxon>Haptista</taxon>
        <taxon>Haptophyta</taxon>
        <taxon>Prymnesiophyceae</taxon>
        <taxon>Prymnesiales</taxon>
        <taxon>Prymnesiaceae</taxon>
        <taxon>Prymnesium</taxon>
    </lineage>
</organism>
<dbReference type="GO" id="GO:0005829">
    <property type="term" value="C:cytosol"/>
    <property type="evidence" value="ECO:0007669"/>
    <property type="project" value="TreeGrafter"/>
</dbReference>
<dbReference type="AlphaFoldDB" id="A0AB34I9A9"/>
<evidence type="ECO:0000313" key="3">
    <source>
        <dbReference type="EMBL" id="KAL1495490.1"/>
    </source>
</evidence>
<evidence type="ECO:0000256" key="1">
    <source>
        <dbReference type="ARBA" id="ARBA00022448"/>
    </source>
</evidence>
<protein>
    <recommendedName>
        <fullName evidence="2">Glycolipid transfer protein domain-containing protein</fullName>
    </recommendedName>
</protein>